<organism evidence="1 2">
    <name type="scientific">Popillia japonica</name>
    <name type="common">Japanese beetle</name>
    <dbReference type="NCBI Taxonomy" id="7064"/>
    <lineage>
        <taxon>Eukaryota</taxon>
        <taxon>Metazoa</taxon>
        <taxon>Ecdysozoa</taxon>
        <taxon>Arthropoda</taxon>
        <taxon>Hexapoda</taxon>
        <taxon>Insecta</taxon>
        <taxon>Pterygota</taxon>
        <taxon>Neoptera</taxon>
        <taxon>Endopterygota</taxon>
        <taxon>Coleoptera</taxon>
        <taxon>Polyphaga</taxon>
        <taxon>Scarabaeiformia</taxon>
        <taxon>Scarabaeidae</taxon>
        <taxon>Rutelinae</taxon>
        <taxon>Popillia</taxon>
    </lineage>
</organism>
<dbReference type="AlphaFoldDB" id="A0AAW1MII8"/>
<proteinExistence type="predicted"/>
<comment type="caution">
    <text evidence="1">The sequence shown here is derived from an EMBL/GenBank/DDBJ whole genome shotgun (WGS) entry which is preliminary data.</text>
</comment>
<keyword evidence="2" id="KW-1185">Reference proteome</keyword>
<accession>A0AAW1MII8</accession>
<sequence length="112" mass="13124">MHGGSCLFVRRDVLFVEMVDLKEKSVETVIECSAVEIPEEELILINLFRPPTGDVTTFFDVFIDIMAAVTDKNRKLWDNSDRGLQYRFPKLRARHHEGISRYPKFFNIDFQN</sequence>
<evidence type="ECO:0000313" key="1">
    <source>
        <dbReference type="EMBL" id="KAK9745877.1"/>
    </source>
</evidence>
<evidence type="ECO:0000313" key="2">
    <source>
        <dbReference type="Proteomes" id="UP001458880"/>
    </source>
</evidence>
<protein>
    <submittedName>
        <fullName evidence="1">Uncharacterized protein</fullName>
    </submittedName>
</protein>
<name>A0AAW1MII8_POPJA</name>
<reference evidence="1 2" key="1">
    <citation type="journal article" date="2024" name="BMC Genomics">
        <title>De novo assembly and annotation of Popillia japonica's genome with initial clues to its potential as an invasive pest.</title>
        <authorList>
            <person name="Cucini C."/>
            <person name="Boschi S."/>
            <person name="Funari R."/>
            <person name="Cardaioli E."/>
            <person name="Iannotti N."/>
            <person name="Marturano G."/>
            <person name="Paoli F."/>
            <person name="Bruttini M."/>
            <person name="Carapelli A."/>
            <person name="Frati F."/>
            <person name="Nardi F."/>
        </authorList>
    </citation>
    <scope>NUCLEOTIDE SEQUENCE [LARGE SCALE GENOMIC DNA]</scope>
    <source>
        <strain evidence="1">DMR45628</strain>
    </source>
</reference>
<dbReference type="EMBL" id="JASPKY010000044">
    <property type="protein sequence ID" value="KAK9745877.1"/>
    <property type="molecule type" value="Genomic_DNA"/>
</dbReference>
<dbReference type="Proteomes" id="UP001458880">
    <property type="component" value="Unassembled WGS sequence"/>
</dbReference>
<gene>
    <name evidence="1" type="ORF">QE152_g6553</name>
</gene>